<reference evidence="1 3" key="1">
    <citation type="submission" date="2016-11" db="EMBL/GenBank/DDBJ databases">
        <authorList>
            <person name="Jaros S."/>
            <person name="Januszkiewicz K."/>
            <person name="Wedrychowicz H."/>
        </authorList>
    </citation>
    <scope>NUCLEOTIDE SEQUENCE [LARGE SCALE GENOMIC DNA]</scope>
    <source>
        <strain evidence="1 3">DSM 784</strain>
    </source>
</reference>
<evidence type="ECO:0000313" key="2">
    <source>
        <dbReference type="EMBL" id="WQG90475.1"/>
    </source>
</evidence>
<protein>
    <submittedName>
        <fullName evidence="1">Uncharacterized protein</fullName>
    </submittedName>
</protein>
<dbReference type="STRING" id="1004.SAMN05661012_05713"/>
<gene>
    <name evidence="1" type="ORF">SAMN05661012_05713</name>
    <name evidence="2" type="ORF">SR876_03130</name>
</gene>
<keyword evidence="4" id="KW-1185">Reference proteome</keyword>
<evidence type="ECO:0000313" key="4">
    <source>
        <dbReference type="Proteomes" id="UP001326715"/>
    </source>
</evidence>
<dbReference type="Proteomes" id="UP000183788">
    <property type="component" value="Unassembled WGS sequence"/>
</dbReference>
<evidence type="ECO:0000313" key="1">
    <source>
        <dbReference type="EMBL" id="SFW85337.1"/>
    </source>
</evidence>
<dbReference type="EMBL" id="FPIZ01000026">
    <property type="protein sequence ID" value="SFW85337.1"/>
    <property type="molecule type" value="Genomic_DNA"/>
</dbReference>
<dbReference type="RefSeq" id="WP_177318716.1">
    <property type="nucleotide sequence ID" value="NZ_CP139972.1"/>
</dbReference>
<dbReference type="Proteomes" id="UP001326715">
    <property type="component" value="Chromosome"/>
</dbReference>
<reference evidence="2 4" key="2">
    <citation type="submission" date="2023-11" db="EMBL/GenBank/DDBJ databases">
        <title>MicrobeMod: A computational toolkit for identifying prokaryotic methylation and restriction-modification with nanopore sequencing.</title>
        <authorList>
            <person name="Crits-Christoph A."/>
            <person name="Kang S.C."/>
            <person name="Lee H."/>
            <person name="Ostrov N."/>
        </authorList>
    </citation>
    <scope>NUCLEOTIDE SEQUENCE [LARGE SCALE GENOMIC DNA]</scope>
    <source>
        <strain evidence="2 4">ATCC 23090</strain>
    </source>
</reference>
<evidence type="ECO:0000313" key="3">
    <source>
        <dbReference type="Proteomes" id="UP000183788"/>
    </source>
</evidence>
<proteinExistence type="predicted"/>
<dbReference type="EMBL" id="CP140154">
    <property type="protein sequence ID" value="WQG90475.1"/>
    <property type="molecule type" value="Genomic_DNA"/>
</dbReference>
<organism evidence="1 3">
    <name type="scientific">Chitinophaga sancti</name>
    <dbReference type="NCBI Taxonomy" id="1004"/>
    <lineage>
        <taxon>Bacteria</taxon>
        <taxon>Pseudomonadati</taxon>
        <taxon>Bacteroidota</taxon>
        <taxon>Chitinophagia</taxon>
        <taxon>Chitinophagales</taxon>
        <taxon>Chitinophagaceae</taxon>
        <taxon>Chitinophaga</taxon>
    </lineage>
</organism>
<name>A0A1K1SLY7_9BACT</name>
<dbReference type="AlphaFoldDB" id="A0A1K1SLY7"/>
<sequence>MEGWKGGMENTVAYNIEVKESALRQWLYDFLKFIQYVMDMDECLLHVGGIGGMEMSN</sequence>
<accession>A0A1K1SLY7</accession>